<dbReference type="Pfam" id="PF00078">
    <property type="entry name" value="RVT_1"/>
    <property type="match status" value="1"/>
</dbReference>
<keyword evidence="4" id="KW-1185">Reference proteome</keyword>
<evidence type="ECO:0000259" key="2">
    <source>
        <dbReference type="PROSITE" id="PS50878"/>
    </source>
</evidence>
<keyword evidence="3" id="KW-0695">RNA-directed DNA polymerase</keyword>
<dbReference type="EMBL" id="BQNB010010833">
    <property type="protein sequence ID" value="GJS82551.1"/>
    <property type="molecule type" value="Genomic_DNA"/>
</dbReference>
<dbReference type="Proteomes" id="UP001151760">
    <property type="component" value="Unassembled WGS sequence"/>
</dbReference>
<dbReference type="PANTHER" id="PTHR33116:SF77">
    <property type="entry name" value="RNA-DIRECTED DNA POLYMERASE"/>
    <property type="match status" value="1"/>
</dbReference>
<evidence type="ECO:0000313" key="3">
    <source>
        <dbReference type="EMBL" id="GJS82551.1"/>
    </source>
</evidence>
<accession>A0ABQ4YYF8</accession>
<feature type="compositionally biased region" description="Polar residues" evidence="1">
    <location>
        <begin position="16"/>
        <end position="29"/>
    </location>
</feature>
<dbReference type="GO" id="GO:0003964">
    <property type="term" value="F:RNA-directed DNA polymerase activity"/>
    <property type="evidence" value="ECO:0007669"/>
    <property type="project" value="UniProtKB-KW"/>
</dbReference>
<feature type="compositionally biased region" description="Basic and acidic residues" evidence="1">
    <location>
        <begin position="1"/>
        <end position="12"/>
    </location>
</feature>
<dbReference type="CDD" id="cd01650">
    <property type="entry name" value="RT_nLTR_like"/>
    <property type="match status" value="1"/>
</dbReference>
<name>A0ABQ4YYF8_9ASTR</name>
<proteinExistence type="predicted"/>
<dbReference type="InterPro" id="IPR036691">
    <property type="entry name" value="Endo/exonu/phosph_ase_sf"/>
</dbReference>
<evidence type="ECO:0000313" key="4">
    <source>
        <dbReference type="Proteomes" id="UP001151760"/>
    </source>
</evidence>
<reference evidence="3" key="1">
    <citation type="journal article" date="2022" name="Int. J. Mol. Sci.">
        <title>Draft Genome of Tanacetum Coccineum: Genomic Comparison of Closely Related Tanacetum-Family Plants.</title>
        <authorList>
            <person name="Yamashiro T."/>
            <person name="Shiraishi A."/>
            <person name="Nakayama K."/>
            <person name="Satake H."/>
        </authorList>
    </citation>
    <scope>NUCLEOTIDE SEQUENCE</scope>
</reference>
<dbReference type="Gene3D" id="3.60.10.10">
    <property type="entry name" value="Endonuclease/exonuclease/phosphatase"/>
    <property type="match status" value="1"/>
</dbReference>
<dbReference type="SUPFAM" id="SSF56219">
    <property type="entry name" value="DNase I-like"/>
    <property type="match status" value="1"/>
</dbReference>
<sequence length="1340" mass="154549">MEGDNSGHKVQDVEQESVTKNNSPLNSYKNDTERSTCSGHFKKCDIPRSGGSILQLMEELIKVGQTMGYNMEGCITNIGDIINSQGVNDVKMLWDYLILVLKSWNGDVIIMGDFNEVRTQDERHGSIFNAHGADAFNLFISSAGLEEVPLDGCKFTWCHKSGSKMSKLDRFLISEGLLNSCPNISSITLDRYLSDHRPILMRESHHDYGPSPFRFFHYWFELEGFDTFVKQTWNDAQVTDSNAISMFMKKMKYLKEKIRMWVKANKENSKSHKQCLQEELSKIDLLLDKGEGSSTLISKRMEILKSIQDFVKLDTMELAQKAKIKWAIEGDENSKYYHGVLNKKRNQLAIRGILVEGRWIESPILVKDEFLSYFASRFNKPPDYRLHIDLDFPNKLSLEQQMVLEIEVTREEIKKAVWDCGVDKSPGPDGFTFGFYRRYWTFLENDVVEAVLYFFNHGQFPKGSNSSFITLIPKTQEAKMMKDFRPITLIGSLYKIIAKILANRLVVVLEDLVSDVQSAFVAKRQILDGPFILNELFQWCKMKKKHTMIFKVDFEKAYDSVRWDYLDDVLKRFGFGEKWCGWIQNCLLSSKGSVIVNGSPTKEFQFHRGLKQGDPLSPFLFLLIMESLHISMQRVVDAGLFRGIQVGSSLQVSHLFYADDAVFMGHWSEANIDTILRVLDCFYHASGLRINMLKSKLMGISVSSDKVDQAAKKIGCAILQVPFSYLGSKVGCLMSRIQSWSEIVNNILTRLSKWKLKTLSIGGRLTLLKSVLGSLPIYHMSLFKVPAKVLLNMESIRCHFFNGIEHNGKKPIWVKWNKVLASKEKGGLGVSSFYALNRALLFKWVWRFCTQQSALWTKIIKGIHGEDGKIGKHVRSHHPSLWLDIVKEVQHIQRQGTDLMGFIHRKMGNGVDIRFWEDKWRGDNTFQSDFPRMYALETQKNISVALKLSHDDLLCSFRRAPRAGAEELQYIQLVKIMEGITLFDSKDRWRWSLEGCGEFTVASVRNLLDANSLPVVSSKTRWIKAVPIKVNIHAWKVKLDILPTRLNISKRGMDIESILCPLCEKNVESSSHIFFTCPISREIFRKVLLWWEIDVVMVSSYDEWLEWLLSILYVAHVVEDTPDSRCTNNDIPVEVANLAHMVPTLVEGSKDYAFWKDTKGNEVQASIRIIWENFKEEKEDVKWHKAVWFSQGNPRHAFILWLVMHRRLPTQDRLMAWNKNLQLICPLCNKGKDSHDHLFFSCDYSKEVWKKIKGKLREVNWSDNLDEVIDSIVNEGCRNSIKSVLQRISLASAIYYIWNERNNRIFTQEQKDTQCLFNAIEEIIKLQLLNLKVKRFVAGV</sequence>
<gene>
    <name evidence="3" type="ORF">Tco_0749092</name>
</gene>
<evidence type="ECO:0000256" key="1">
    <source>
        <dbReference type="SAM" id="MobiDB-lite"/>
    </source>
</evidence>
<feature type="domain" description="Reverse transcriptase" evidence="2">
    <location>
        <begin position="453"/>
        <end position="730"/>
    </location>
</feature>
<dbReference type="SUPFAM" id="SSF56672">
    <property type="entry name" value="DNA/RNA polymerases"/>
    <property type="match status" value="1"/>
</dbReference>
<reference evidence="3" key="2">
    <citation type="submission" date="2022-01" db="EMBL/GenBank/DDBJ databases">
        <authorList>
            <person name="Yamashiro T."/>
            <person name="Shiraishi A."/>
            <person name="Satake H."/>
            <person name="Nakayama K."/>
        </authorList>
    </citation>
    <scope>NUCLEOTIDE SEQUENCE</scope>
</reference>
<keyword evidence="3" id="KW-0548">Nucleotidyltransferase</keyword>
<dbReference type="InterPro" id="IPR000477">
    <property type="entry name" value="RT_dom"/>
</dbReference>
<dbReference type="PANTHER" id="PTHR33116">
    <property type="entry name" value="REVERSE TRANSCRIPTASE ZINC-BINDING DOMAIN-CONTAINING PROTEIN-RELATED-RELATED"/>
    <property type="match status" value="1"/>
</dbReference>
<feature type="region of interest" description="Disordered" evidence="1">
    <location>
        <begin position="1"/>
        <end position="35"/>
    </location>
</feature>
<dbReference type="InterPro" id="IPR026960">
    <property type="entry name" value="RVT-Znf"/>
</dbReference>
<dbReference type="InterPro" id="IPR043502">
    <property type="entry name" value="DNA/RNA_pol_sf"/>
</dbReference>
<protein>
    <submittedName>
        <fullName evidence="3">RNA-directed DNA polymerase, eukaryota, reverse transcriptase zinc-binding domain protein</fullName>
    </submittedName>
</protein>
<dbReference type="PROSITE" id="PS50878">
    <property type="entry name" value="RT_POL"/>
    <property type="match status" value="1"/>
</dbReference>
<dbReference type="Pfam" id="PF13966">
    <property type="entry name" value="zf-RVT"/>
    <property type="match status" value="2"/>
</dbReference>
<comment type="caution">
    <text evidence="3">The sequence shown here is derived from an EMBL/GenBank/DDBJ whole genome shotgun (WGS) entry which is preliminary data.</text>
</comment>
<keyword evidence="3" id="KW-0808">Transferase</keyword>
<organism evidence="3 4">
    <name type="scientific">Tanacetum coccineum</name>
    <dbReference type="NCBI Taxonomy" id="301880"/>
    <lineage>
        <taxon>Eukaryota</taxon>
        <taxon>Viridiplantae</taxon>
        <taxon>Streptophyta</taxon>
        <taxon>Embryophyta</taxon>
        <taxon>Tracheophyta</taxon>
        <taxon>Spermatophyta</taxon>
        <taxon>Magnoliopsida</taxon>
        <taxon>eudicotyledons</taxon>
        <taxon>Gunneridae</taxon>
        <taxon>Pentapetalae</taxon>
        <taxon>asterids</taxon>
        <taxon>campanulids</taxon>
        <taxon>Asterales</taxon>
        <taxon>Asteraceae</taxon>
        <taxon>Asteroideae</taxon>
        <taxon>Anthemideae</taxon>
        <taxon>Anthemidinae</taxon>
        <taxon>Tanacetum</taxon>
    </lineage>
</organism>